<organism evidence="1 2">
    <name type="scientific">Ascobolus immersus RN42</name>
    <dbReference type="NCBI Taxonomy" id="1160509"/>
    <lineage>
        <taxon>Eukaryota</taxon>
        <taxon>Fungi</taxon>
        <taxon>Dikarya</taxon>
        <taxon>Ascomycota</taxon>
        <taxon>Pezizomycotina</taxon>
        <taxon>Pezizomycetes</taxon>
        <taxon>Pezizales</taxon>
        <taxon>Ascobolaceae</taxon>
        <taxon>Ascobolus</taxon>
    </lineage>
</organism>
<name>A0A3N4I8G3_ASCIM</name>
<keyword evidence="2" id="KW-1185">Reference proteome</keyword>
<dbReference type="EMBL" id="ML119672">
    <property type="protein sequence ID" value="RPA82369.1"/>
    <property type="molecule type" value="Genomic_DNA"/>
</dbReference>
<evidence type="ECO:0000313" key="2">
    <source>
        <dbReference type="Proteomes" id="UP000275078"/>
    </source>
</evidence>
<sequence length="70" mass="7568">MQSRRCCSAFFSRQSLACYPQHGSSDNAGLLHSERHLQVAIDFILSTAAILSAILTLDSTTIVSSDSTHV</sequence>
<accession>A0A3N4I8G3</accession>
<protein>
    <submittedName>
        <fullName evidence="1">Uncharacterized protein</fullName>
    </submittedName>
</protein>
<dbReference type="Proteomes" id="UP000275078">
    <property type="component" value="Unassembled WGS sequence"/>
</dbReference>
<gene>
    <name evidence="1" type="ORF">BJ508DRAFT_91191</name>
</gene>
<dbReference type="AlphaFoldDB" id="A0A3N4I8G3"/>
<reference evidence="1 2" key="1">
    <citation type="journal article" date="2018" name="Nat. Ecol. Evol.">
        <title>Pezizomycetes genomes reveal the molecular basis of ectomycorrhizal truffle lifestyle.</title>
        <authorList>
            <person name="Murat C."/>
            <person name="Payen T."/>
            <person name="Noel B."/>
            <person name="Kuo A."/>
            <person name="Morin E."/>
            <person name="Chen J."/>
            <person name="Kohler A."/>
            <person name="Krizsan K."/>
            <person name="Balestrini R."/>
            <person name="Da Silva C."/>
            <person name="Montanini B."/>
            <person name="Hainaut M."/>
            <person name="Levati E."/>
            <person name="Barry K.W."/>
            <person name="Belfiori B."/>
            <person name="Cichocki N."/>
            <person name="Clum A."/>
            <person name="Dockter R.B."/>
            <person name="Fauchery L."/>
            <person name="Guy J."/>
            <person name="Iotti M."/>
            <person name="Le Tacon F."/>
            <person name="Lindquist E.A."/>
            <person name="Lipzen A."/>
            <person name="Malagnac F."/>
            <person name="Mello A."/>
            <person name="Molinier V."/>
            <person name="Miyauchi S."/>
            <person name="Poulain J."/>
            <person name="Riccioni C."/>
            <person name="Rubini A."/>
            <person name="Sitrit Y."/>
            <person name="Splivallo R."/>
            <person name="Traeger S."/>
            <person name="Wang M."/>
            <person name="Zifcakova L."/>
            <person name="Wipf D."/>
            <person name="Zambonelli A."/>
            <person name="Paolocci F."/>
            <person name="Nowrousian M."/>
            <person name="Ottonello S."/>
            <person name="Baldrian P."/>
            <person name="Spatafora J.W."/>
            <person name="Henrissat B."/>
            <person name="Nagy L.G."/>
            <person name="Aury J.M."/>
            <person name="Wincker P."/>
            <person name="Grigoriev I.V."/>
            <person name="Bonfante P."/>
            <person name="Martin F.M."/>
        </authorList>
    </citation>
    <scope>NUCLEOTIDE SEQUENCE [LARGE SCALE GENOMIC DNA]</scope>
    <source>
        <strain evidence="1 2">RN42</strain>
    </source>
</reference>
<proteinExistence type="predicted"/>
<evidence type="ECO:0000313" key="1">
    <source>
        <dbReference type="EMBL" id="RPA82369.1"/>
    </source>
</evidence>